<organism evidence="4">
    <name type="scientific">Culicoides sonorensis</name>
    <name type="common">Biting midge</name>
    <dbReference type="NCBI Taxonomy" id="179676"/>
    <lineage>
        <taxon>Eukaryota</taxon>
        <taxon>Metazoa</taxon>
        <taxon>Ecdysozoa</taxon>
        <taxon>Arthropoda</taxon>
        <taxon>Hexapoda</taxon>
        <taxon>Insecta</taxon>
        <taxon>Pterygota</taxon>
        <taxon>Neoptera</taxon>
        <taxon>Endopterygota</taxon>
        <taxon>Diptera</taxon>
        <taxon>Nematocera</taxon>
        <taxon>Chironomoidea</taxon>
        <taxon>Ceratopogonidae</taxon>
        <taxon>Ceratopogoninae</taxon>
        <taxon>Culicoides</taxon>
        <taxon>Monoculicoides</taxon>
    </lineage>
</organism>
<reference evidence="4" key="1">
    <citation type="submission" date="2018-07" db="EMBL/GenBank/DDBJ databases">
        <authorList>
            <person name="Quirk P.G."/>
            <person name="Krulwich T.A."/>
        </authorList>
    </citation>
    <scope>NUCLEOTIDE SEQUENCE</scope>
</reference>
<name>A0A336MIU7_CULSO</name>
<dbReference type="EMBL" id="UFQT01001289">
    <property type="protein sequence ID" value="SSX29860.1"/>
    <property type="molecule type" value="Genomic_DNA"/>
</dbReference>
<dbReference type="Pfam" id="PF01757">
    <property type="entry name" value="Acyl_transf_3"/>
    <property type="match status" value="1"/>
</dbReference>
<feature type="transmembrane region" description="Helical" evidence="1">
    <location>
        <begin position="536"/>
        <end position="554"/>
    </location>
</feature>
<feature type="transmembrane region" description="Helical" evidence="1">
    <location>
        <begin position="284"/>
        <end position="311"/>
    </location>
</feature>
<dbReference type="GO" id="GO:0016747">
    <property type="term" value="F:acyltransferase activity, transferring groups other than amino-acyl groups"/>
    <property type="evidence" value="ECO:0007669"/>
    <property type="project" value="InterPro"/>
</dbReference>
<dbReference type="PANTHER" id="PTHR11161">
    <property type="entry name" value="O-ACYLTRANSFERASE"/>
    <property type="match status" value="1"/>
</dbReference>
<feature type="signal peptide" evidence="2">
    <location>
        <begin position="1"/>
        <end position="17"/>
    </location>
</feature>
<evidence type="ECO:0000256" key="2">
    <source>
        <dbReference type="SAM" id="SignalP"/>
    </source>
</evidence>
<evidence type="ECO:0000259" key="3">
    <source>
        <dbReference type="SMART" id="SM00703"/>
    </source>
</evidence>
<feature type="transmembrane region" description="Helical" evidence="1">
    <location>
        <begin position="566"/>
        <end position="589"/>
    </location>
</feature>
<feature type="domain" description="Nose resistant-to-fluoxetine protein N-terminal" evidence="3">
    <location>
        <begin position="23"/>
        <end position="152"/>
    </location>
</feature>
<dbReference type="VEuPathDB" id="VectorBase:CSON001798"/>
<dbReference type="SMART" id="SM00703">
    <property type="entry name" value="NRF"/>
    <property type="match status" value="1"/>
</dbReference>
<dbReference type="InterPro" id="IPR002656">
    <property type="entry name" value="Acyl_transf_3_dom"/>
</dbReference>
<dbReference type="InterPro" id="IPR052728">
    <property type="entry name" value="O2_lipid_transport_reg"/>
</dbReference>
<feature type="transmembrane region" description="Helical" evidence="1">
    <location>
        <begin position="394"/>
        <end position="414"/>
    </location>
</feature>
<proteinExistence type="predicted"/>
<dbReference type="Pfam" id="PF20146">
    <property type="entry name" value="NRF"/>
    <property type="match status" value="1"/>
</dbReference>
<keyword evidence="2" id="KW-0732">Signal</keyword>
<feature type="transmembrane region" description="Helical" evidence="1">
    <location>
        <begin position="155"/>
        <end position="180"/>
    </location>
</feature>
<protein>
    <submittedName>
        <fullName evidence="4">CSON001798 protein</fullName>
    </submittedName>
</protein>
<feature type="chain" id="PRO_5016268201" evidence="2">
    <location>
        <begin position="18"/>
        <end position="659"/>
    </location>
</feature>
<gene>
    <name evidence="4" type="primary">CSON001798</name>
</gene>
<feature type="transmembrane region" description="Helical" evidence="1">
    <location>
        <begin position="247"/>
        <end position="264"/>
    </location>
</feature>
<sequence length="659" mass="76477">MKTFLIAIFSLFLMVQGNDDTNLQLCKEQLEALFKGIENHEPWAIIMYDSWGDRPSGIYSGNVVDFGNFEQCYNFLHNHSVLGKIQGQNCLIPVKRKNETTLTVPEYRISVCVPGICSPDHIRTLLQPYFETKGLLIPVYDPINTCETKIEHFSILFWITISFFIIFIAIVLISTIYDAIIHHLAINSKAIIKPRASLISFSIYTNMKQVFNYRDNRKQIISVATSANVGTTTTTTTKTFTNLNCLNGLRVLSTLWVIYQHTYYMQLSFPLINENYKYRWSQQWFSMIFISARVAVDNFLLISGTLIAWNFMNERKKGSPLNIFKNVIIRYIRLTTALIPVILFTVGPMIYMGSGPEWTSRISQVTGFCDKYWWSALLHVQNYVNPFEVCVGQAWYLSVDFQLYLVSPLILYPLWKYGRKFLWIIIGLILVILTYILIICIYKEIYISLFLRDTEDLYKYLYGQTHVKALPWLMGIILGYILFETKDKSVKILKIYHLIAWIFSILIILAIIFAPIPLQTSQIADQTKVLTVIYQTLHTFGWTLALAWIIFACCHNFHEIRIINHFLAHPFWLPFARIAFCVYLVHLPMQYVMIGSKKQSGHFNDTSTLHAFCGDVGFAILIGLIWHLMFECPFNVLTKDNFKQNRDKNDTLNEVHTTK</sequence>
<feature type="transmembrane region" description="Helical" evidence="1">
    <location>
        <begin position="465"/>
        <end position="483"/>
    </location>
</feature>
<keyword evidence="1" id="KW-0472">Membrane</keyword>
<dbReference type="InterPro" id="IPR006621">
    <property type="entry name" value="Nose-resist-to-fluoxetine_N"/>
</dbReference>
<dbReference type="PANTHER" id="PTHR11161:SF0">
    <property type="entry name" value="O-ACYLTRANSFERASE LIKE PROTEIN"/>
    <property type="match status" value="1"/>
</dbReference>
<dbReference type="OMA" id="LMHILIE"/>
<accession>A0A336MIU7</accession>
<feature type="transmembrane region" description="Helical" evidence="1">
    <location>
        <begin position="331"/>
        <end position="351"/>
    </location>
</feature>
<feature type="transmembrane region" description="Helical" evidence="1">
    <location>
        <begin position="495"/>
        <end position="516"/>
    </location>
</feature>
<keyword evidence="1" id="KW-1133">Transmembrane helix</keyword>
<feature type="transmembrane region" description="Helical" evidence="1">
    <location>
        <begin position="609"/>
        <end position="629"/>
    </location>
</feature>
<dbReference type="AlphaFoldDB" id="A0A336MIU7"/>
<keyword evidence="1" id="KW-0812">Transmembrane</keyword>
<feature type="transmembrane region" description="Helical" evidence="1">
    <location>
        <begin position="421"/>
        <end position="445"/>
    </location>
</feature>
<evidence type="ECO:0000313" key="4">
    <source>
        <dbReference type="EMBL" id="SSX29860.1"/>
    </source>
</evidence>
<evidence type="ECO:0000256" key="1">
    <source>
        <dbReference type="SAM" id="Phobius"/>
    </source>
</evidence>